<feature type="compositionally biased region" description="Low complexity" evidence="6">
    <location>
        <begin position="23"/>
        <end position="32"/>
    </location>
</feature>
<comment type="caution">
    <text evidence="8">The sequence shown here is derived from an EMBL/GenBank/DDBJ whole genome shotgun (WGS) entry which is preliminary data.</text>
</comment>
<organism evidence="8 9">
    <name type="scientific">Tilletia horrida</name>
    <dbReference type="NCBI Taxonomy" id="155126"/>
    <lineage>
        <taxon>Eukaryota</taxon>
        <taxon>Fungi</taxon>
        <taxon>Dikarya</taxon>
        <taxon>Basidiomycota</taxon>
        <taxon>Ustilaginomycotina</taxon>
        <taxon>Exobasidiomycetes</taxon>
        <taxon>Tilletiales</taxon>
        <taxon>Tilletiaceae</taxon>
        <taxon>Tilletia</taxon>
    </lineage>
</organism>
<reference evidence="8" key="1">
    <citation type="journal article" date="2023" name="PhytoFront">
        <title>Draft Genome Resources of Seven Strains of Tilletia horrida, Causal Agent of Kernel Smut of Rice.</title>
        <authorList>
            <person name="Khanal S."/>
            <person name="Antony Babu S."/>
            <person name="Zhou X.G."/>
        </authorList>
    </citation>
    <scope>NUCLEOTIDE SEQUENCE</scope>
    <source>
        <strain evidence="8">TX6</strain>
    </source>
</reference>
<feature type="compositionally biased region" description="Polar residues" evidence="6">
    <location>
        <begin position="45"/>
        <end position="66"/>
    </location>
</feature>
<dbReference type="CDD" id="cd12148">
    <property type="entry name" value="fungal_TF_MHR"/>
    <property type="match status" value="1"/>
</dbReference>
<proteinExistence type="predicted"/>
<dbReference type="GO" id="GO:0006351">
    <property type="term" value="P:DNA-templated transcription"/>
    <property type="evidence" value="ECO:0007669"/>
    <property type="project" value="InterPro"/>
</dbReference>
<evidence type="ECO:0000256" key="2">
    <source>
        <dbReference type="ARBA" id="ARBA00023015"/>
    </source>
</evidence>
<dbReference type="GO" id="GO:0008270">
    <property type="term" value="F:zinc ion binding"/>
    <property type="evidence" value="ECO:0007669"/>
    <property type="project" value="InterPro"/>
</dbReference>
<evidence type="ECO:0000256" key="5">
    <source>
        <dbReference type="ARBA" id="ARBA00023242"/>
    </source>
</evidence>
<feature type="domain" description="Zn(2)-C6 fungal-type" evidence="7">
    <location>
        <begin position="142"/>
        <end position="186"/>
    </location>
</feature>
<feature type="compositionally biased region" description="Polar residues" evidence="6">
    <location>
        <begin position="1"/>
        <end position="10"/>
    </location>
</feature>
<feature type="compositionally biased region" description="Low complexity" evidence="6">
    <location>
        <begin position="326"/>
        <end position="340"/>
    </location>
</feature>
<accession>A0AAN6GUS1</accession>
<sequence>MPSSSPASGSQKRKAADMDDDTSASTSSSARMPPAPPLHVAPSYVQASKTSTPQDGSPSTVGTAAGTSEDMTHLHRANDSVRPLMSNPTMASYGHLPQAVGYSQNAVGLPAHQQKQPQLQVTGHHGLQTNTGGGKRIKTARACDSCRRKKIRCDVIEDGTAPGDPNNGNNGLTCAHCRQYGFETRFKKKREREREAELAAKAGITGDRPSSIPGSAHLASPYAPIPGMAGPSAVHLYRSASGHYFPANVLPPGTMAATNLPPTMARHIVPSPSTSLSSGLTPTSGMLGPSSSAPVRYPSYDSISSSAPVARLSTQEWPPPPPLPMPASGAMASSYGSASSKDTLLGQIPAVGDVRGPKTTTPRKDSPRSAASGSAQQPPDARVLGPTSIAYIVHSQPFMPGAAIEAHDIKHHQTFEIGASGDGIIKFNRPPRRASAATSGDDDEMEATLATDVAIVAAAEDGDGKADGMRKLVGTDAHQSPNGSIAMPATGSPSVGAGLARLRLARDVAENLANVYFSKIANMFPVVTKAEFLHLSPPPPLLLYAVCSIAALSREVPREVLLCVKTALASIFRETDVLSTSKSVTVRALLILSLHSDVHGSTAMQSGARCWNRTGCAVRMAQDLGLHRDATGRDDEDDDRFFLEQKRRIWGCCVTADRILSISLGHPLAIDLTECDVRLPSPYEVKRWDEDPSADPTTDRPFAFNTEMLKLSILFGRVMKTIYSPTGLMKTTDEEITGLLRDIDTWREMLPPELQFQGPESPPNAGVLHVAFAALQTLFWRVFLRISYICPTHLKFSLNIERMTLLMRWTREGIEWVDRNDFYLDTLQLVSYSLVFCATIQYHRWVRRGEKQGLETLKLCRDCVTRFKRPDGDEREDLSMRAKTAGVISMLYEAASGVFANSPLGSQLNPTAGVSNRRAVDTLRGIVFRADPNRPGGGVYVAANSELILQDLPKGTIIHESSADAPKADADVNGSNPSDLSGAQDAKNTGWNGTADGAGEESVGQQGGNLRQRRLSRMLGQPLMLDGFTSFQIPPEAGMGRAVTAHISDNGPIQLELQQPPYVPPQSSSGLSGVLNNTSGISTSEPMASQPDNATNFGISAGGDFAFSQNGMNVNPLLNELHWPTQPIMLATGAGLEGFNSVSFAPSSAAFPAMPNNSMPASSTPLANGNVMPSGSSSADSSTIFAPAVVPANQPQGFFSNNMSMGLSGAEGASANVSLDPSVLDGLPASGLDFGAWDNFFSRFGHMFPTGDGATTSSTDNNLVGSTGITVSGNAGPLPQGDVSAAVGGGFGTGPAF</sequence>
<evidence type="ECO:0000256" key="6">
    <source>
        <dbReference type="SAM" id="MobiDB-lite"/>
    </source>
</evidence>
<evidence type="ECO:0000256" key="1">
    <source>
        <dbReference type="ARBA" id="ARBA00022723"/>
    </source>
</evidence>
<keyword evidence="5" id="KW-0539">Nucleus</keyword>
<keyword evidence="4" id="KW-0804">Transcription</keyword>
<dbReference type="InterPro" id="IPR050797">
    <property type="entry name" value="Carb_Metab_Trans_Reg"/>
</dbReference>
<name>A0AAN6GUS1_9BASI</name>
<dbReference type="PROSITE" id="PS50048">
    <property type="entry name" value="ZN2_CY6_FUNGAL_2"/>
    <property type="match status" value="1"/>
</dbReference>
<keyword evidence="3" id="KW-0238">DNA-binding</keyword>
<dbReference type="GO" id="GO:0003677">
    <property type="term" value="F:DNA binding"/>
    <property type="evidence" value="ECO:0007669"/>
    <property type="project" value="UniProtKB-KW"/>
</dbReference>
<dbReference type="SMART" id="SM00906">
    <property type="entry name" value="Fungal_trans"/>
    <property type="match status" value="1"/>
</dbReference>
<feature type="region of interest" description="Disordered" evidence="6">
    <location>
        <begin position="1"/>
        <end position="71"/>
    </location>
</feature>
<feature type="region of interest" description="Disordered" evidence="6">
    <location>
        <begin position="271"/>
        <end position="293"/>
    </location>
</feature>
<dbReference type="SUPFAM" id="SSF57701">
    <property type="entry name" value="Zn2/Cys6 DNA-binding domain"/>
    <property type="match status" value="1"/>
</dbReference>
<dbReference type="InterPro" id="IPR036864">
    <property type="entry name" value="Zn2-C6_fun-type_DNA-bd_sf"/>
</dbReference>
<dbReference type="SMART" id="SM00066">
    <property type="entry name" value="GAL4"/>
    <property type="match status" value="1"/>
</dbReference>
<dbReference type="InterPro" id="IPR001138">
    <property type="entry name" value="Zn2Cys6_DnaBD"/>
</dbReference>
<feature type="compositionally biased region" description="Low complexity" evidence="6">
    <location>
        <begin position="271"/>
        <end position="288"/>
    </location>
</feature>
<feature type="region of interest" description="Disordered" evidence="6">
    <location>
        <begin position="111"/>
        <end position="135"/>
    </location>
</feature>
<dbReference type="Pfam" id="PF04082">
    <property type="entry name" value="Fungal_trans"/>
    <property type="match status" value="1"/>
</dbReference>
<gene>
    <name evidence="8" type="ORF">OC846_000311</name>
</gene>
<dbReference type="Proteomes" id="UP001176517">
    <property type="component" value="Unassembled WGS sequence"/>
</dbReference>
<dbReference type="CDD" id="cd00067">
    <property type="entry name" value="GAL4"/>
    <property type="match status" value="1"/>
</dbReference>
<evidence type="ECO:0000313" key="9">
    <source>
        <dbReference type="Proteomes" id="UP001176517"/>
    </source>
</evidence>
<feature type="region of interest" description="Disordered" evidence="6">
    <location>
        <begin position="422"/>
        <end position="445"/>
    </location>
</feature>
<protein>
    <recommendedName>
        <fullName evidence="7">Zn(2)-C6 fungal-type domain-containing protein</fullName>
    </recommendedName>
</protein>
<keyword evidence="2" id="KW-0805">Transcription regulation</keyword>
<dbReference type="GO" id="GO:0000981">
    <property type="term" value="F:DNA-binding transcription factor activity, RNA polymerase II-specific"/>
    <property type="evidence" value="ECO:0007669"/>
    <property type="project" value="InterPro"/>
</dbReference>
<keyword evidence="1" id="KW-0479">Metal-binding</keyword>
<keyword evidence="9" id="KW-1185">Reference proteome</keyword>
<dbReference type="Pfam" id="PF00172">
    <property type="entry name" value="Zn_clus"/>
    <property type="match status" value="1"/>
</dbReference>
<evidence type="ECO:0000256" key="4">
    <source>
        <dbReference type="ARBA" id="ARBA00023163"/>
    </source>
</evidence>
<dbReference type="InterPro" id="IPR007219">
    <property type="entry name" value="XnlR_reg_dom"/>
</dbReference>
<dbReference type="PANTHER" id="PTHR31668">
    <property type="entry name" value="GLUCOSE TRANSPORT TRANSCRIPTION REGULATOR RGT1-RELATED-RELATED"/>
    <property type="match status" value="1"/>
</dbReference>
<feature type="region of interest" description="Disordered" evidence="6">
    <location>
        <begin position="311"/>
        <end position="382"/>
    </location>
</feature>
<feature type="compositionally biased region" description="Polar residues" evidence="6">
    <location>
        <begin position="973"/>
        <end position="992"/>
    </location>
</feature>
<evidence type="ECO:0000259" key="7">
    <source>
        <dbReference type="PROSITE" id="PS50048"/>
    </source>
</evidence>
<dbReference type="EMBL" id="JAPDMZ010000003">
    <property type="protein sequence ID" value="KAK0557744.1"/>
    <property type="molecule type" value="Genomic_DNA"/>
</dbReference>
<feature type="region of interest" description="Disordered" evidence="6">
    <location>
        <begin position="963"/>
        <end position="1011"/>
    </location>
</feature>
<evidence type="ECO:0000313" key="8">
    <source>
        <dbReference type="EMBL" id="KAK0557744.1"/>
    </source>
</evidence>
<dbReference type="Gene3D" id="4.10.240.10">
    <property type="entry name" value="Zn(2)-C6 fungal-type DNA-binding domain"/>
    <property type="match status" value="1"/>
</dbReference>
<evidence type="ECO:0000256" key="3">
    <source>
        <dbReference type="ARBA" id="ARBA00023125"/>
    </source>
</evidence>
<dbReference type="PANTHER" id="PTHR31668:SF26">
    <property type="entry name" value="GLUCOSE TRANSPORT TRANSCRIPTION REGULATOR RGT1-RELATED"/>
    <property type="match status" value="1"/>
</dbReference>